<dbReference type="InterPro" id="IPR014710">
    <property type="entry name" value="RmlC-like_jellyroll"/>
</dbReference>
<evidence type="ECO:0000259" key="1">
    <source>
        <dbReference type="Pfam" id="PF07883"/>
    </source>
</evidence>
<dbReference type="InterPro" id="IPR011051">
    <property type="entry name" value="RmlC_Cupin_sf"/>
</dbReference>
<accession>A0A2M7QI66</accession>
<dbReference type="SUPFAM" id="SSF51182">
    <property type="entry name" value="RmlC-like cupins"/>
    <property type="match status" value="1"/>
</dbReference>
<reference evidence="3" key="1">
    <citation type="submission" date="2017-09" db="EMBL/GenBank/DDBJ databases">
        <title>Depth-based differentiation of microbial function through sediment-hosted aquifers and enrichment of novel symbionts in the deep terrestrial subsurface.</title>
        <authorList>
            <person name="Probst A.J."/>
            <person name="Ladd B."/>
            <person name="Jarett J.K."/>
            <person name="Geller-Mcgrath D.E."/>
            <person name="Sieber C.M.K."/>
            <person name="Emerson J.B."/>
            <person name="Anantharaman K."/>
            <person name="Thomas B.C."/>
            <person name="Malmstrom R."/>
            <person name="Stieglmeier M."/>
            <person name="Klingl A."/>
            <person name="Woyke T."/>
            <person name="Ryan C.M."/>
            <person name="Banfield J.F."/>
        </authorList>
    </citation>
    <scope>NUCLEOTIDE SEQUENCE [LARGE SCALE GENOMIC DNA]</scope>
</reference>
<feature type="domain" description="Cupin type-2" evidence="1">
    <location>
        <begin position="53"/>
        <end position="101"/>
    </location>
</feature>
<organism evidence="2 3">
    <name type="scientific">Candidatus Roizmanbacteria bacterium CG_4_10_14_0_8_um_filter_33_9</name>
    <dbReference type="NCBI Taxonomy" id="1974826"/>
    <lineage>
        <taxon>Bacteria</taxon>
        <taxon>Candidatus Roizmaniibacteriota</taxon>
    </lineage>
</organism>
<dbReference type="Proteomes" id="UP000229401">
    <property type="component" value="Unassembled WGS sequence"/>
</dbReference>
<dbReference type="Pfam" id="PF07883">
    <property type="entry name" value="Cupin_2"/>
    <property type="match status" value="1"/>
</dbReference>
<sequence>MNINKVIDTLKTKYPGKKIVLNSKENLTEILCEVDPTPLHPEKSTAISVIDMTEPHYHNNSTETYEVVKGNLTLLVDGKPQLLSVGHSATIYPGQIHSATGDETWVKVTSKLGWTKKDHILVEEKSL</sequence>
<evidence type="ECO:0000313" key="2">
    <source>
        <dbReference type="EMBL" id="PIY72017.1"/>
    </source>
</evidence>
<dbReference type="EMBL" id="PFLI01000107">
    <property type="protein sequence ID" value="PIY72017.1"/>
    <property type="molecule type" value="Genomic_DNA"/>
</dbReference>
<evidence type="ECO:0000313" key="3">
    <source>
        <dbReference type="Proteomes" id="UP000229401"/>
    </source>
</evidence>
<proteinExistence type="predicted"/>
<comment type="caution">
    <text evidence="2">The sequence shown here is derived from an EMBL/GenBank/DDBJ whole genome shotgun (WGS) entry which is preliminary data.</text>
</comment>
<name>A0A2M7QI66_9BACT</name>
<dbReference type="AlphaFoldDB" id="A0A2M7QI66"/>
<dbReference type="InterPro" id="IPR013096">
    <property type="entry name" value="Cupin_2"/>
</dbReference>
<dbReference type="Gene3D" id="2.60.120.10">
    <property type="entry name" value="Jelly Rolls"/>
    <property type="match status" value="1"/>
</dbReference>
<protein>
    <recommendedName>
        <fullName evidence="1">Cupin type-2 domain-containing protein</fullName>
    </recommendedName>
</protein>
<gene>
    <name evidence="2" type="ORF">COY87_03125</name>
</gene>